<gene>
    <name evidence="3" type="ORF">GEV26_03510</name>
</gene>
<keyword evidence="1" id="KW-0472">Membrane</keyword>
<dbReference type="KEGG" id="aef:GEV26_03510"/>
<feature type="domain" description="YdbS-like PH" evidence="2">
    <location>
        <begin position="88"/>
        <end position="162"/>
    </location>
</feature>
<evidence type="ECO:0000313" key="3">
    <source>
        <dbReference type="EMBL" id="QGG40508.1"/>
    </source>
</evidence>
<evidence type="ECO:0000259" key="2">
    <source>
        <dbReference type="Pfam" id="PF03703"/>
    </source>
</evidence>
<evidence type="ECO:0000256" key="1">
    <source>
        <dbReference type="SAM" id="Phobius"/>
    </source>
</evidence>
<proteinExistence type="predicted"/>
<feature type="transmembrane region" description="Helical" evidence="1">
    <location>
        <begin position="35"/>
        <end position="54"/>
    </location>
</feature>
<evidence type="ECO:0000313" key="4">
    <source>
        <dbReference type="Proteomes" id="UP000392064"/>
    </source>
</evidence>
<dbReference type="EMBL" id="CP045737">
    <property type="protein sequence ID" value="QGG40508.1"/>
    <property type="molecule type" value="Genomic_DNA"/>
</dbReference>
<sequence>MCARRGETISGMSLSRKLMIDGEQTVETTRTHVKVLFVPFLILLVLAVAAGFLVPRVGDKGDGVVGWIVAAVAAVLLIWGVLLPFLKWYLWTYTLTTKRLLEQKGILTRTGRVIPLSRVNDVAYEKNLNDRLLGCGTLIIHDASEQAGLQLRDIPRIEAFHRTVSNLVFEQHGTARNDESV</sequence>
<name>A0A5Q2MD65_9ACTN</name>
<keyword evidence="1" id="KW-1133">Transmembrane helix</keyword>
<protein>
    <submittedName>
        <fullName evidence="3">PH domain-containing protein</fullName>
    </submittedName>
</protein>
<feature type="transmembrane region" description="Helical" evidence="1">
    <location>
        <begin position="66"/>
        <end position="90"/>
    </location>
</feature>
<dbReference type="Pfam" id="PF03703">
    <property type="entry name" value="bPH_2"/>
    <property type="match status" value="1"/>
</dbReference>
<accession>A0A5Q2MD65</accession>
<dbReference type="AlphaFoldDB" id="A0A5Q2MD65"/>
<reference evidence="3 4" key="1">
    <citation type="submission" date="2019-11" db="EMBL/GenBank/DDBJ databases">
        <authorList>
            <person name="Li J."/>
        </authorList>
    </citation>
    <scope>NUCLEOTIDE SEQUENCE [LARGE SCALE GENOMIC DNA]</scope>
    <source>
        <strain evidence="3 4">MF47</strain>
    </source>
</reference>
<organism evidence="3 4">
    <name type="scientific">Aeromicrobium yanjiei</name>
    <dbReference type="NCBI Taxonomy" id="2662028"/>
    <lineage>
        <taxon>Bacteria</taxon>
        <taxon>Bacillati</taxon>
        <taxon>Actinomycetota</taxon>
        <taxon>Actinomycetes</taxon>
        <taxon>Propionibacteriales</taxon>
        <taxon>Nocardioidaceae</taxon>
        <taxon>Aeromicrobium</taxon>
    </lineage>
</organism>
<keyword evidence="4" id="KW-1185">Reference proteome</keyword>
<dbReference type="PANTHER" id="PTHR37938">
    <property type="entry name" value="BLL0215 PROTEIN"/>
    <property type="match status" value="1"/>
</dbReference>
<dbReference type="Proteomes" id="UP000392064">
    <property type="component" value="Chromosome"/>
</dbReference>
<dbReference type="PANTHER" id="PTHR37938:SF1">
    <property type="entry name" value="BLL0215 PROTEIN"/>
    <property type="match status" value="1"/>
</dbReference>
<dbReference type="InterPro" id="IPR005182">
    <property type="entry name" value="YdbS-like_PH"/>
</dbReference>
<keyword evidence="1" id="KW-0812">Transmembrane</keyword>